<dbReference type="OrthoDB" id="9780595at2"/>
<dbReference type="KEGG" id="marb:CJ263_15295"/>
<dbReference type="SUPFAM" id="SSF51735">
    <property type="entry name" value="NAD(P)-binding Rossmann-fold domains"/>
    <property type="match status" value="1"/>
</dbReference>
<proteinExistence type="predicted"/>
<keyword evidence="2" id="KW-1185">Reference proteome</keyword>
<dbReference type="EMBL" id="CP022957">
    <property type="protein sequence ID" value="ASV31471.1"/>
    <property type="molecule type" value="Genomic_DNA"/>
</dbReference>
<dbReference type="PANTHER" id="PTHR47129">
    <property type="entry name" value="QUINONE OXIDOREDUCTASE 2"/>
    <property type="match status" value="1"/>
</dbReference>
<sequence length="281" mass="30429">MKIGITGATGQLGQLVVQKLKDKNPDAKLVALVRNPDKAKPLGIEAKAFDYEQPEALPKALEDIDRLVFISGSEIGKRETQHKNVINAAKQAQVKQIAYTSLLHADTSPMILAPEHLATEKMLQDSGIPHTILRNGWYTENYTAGLKQAVEQGAIIGSAGDGKISSATREDYAEAIAETIINDDHTGKTYELAGDQTFTMQDLAAEVSKQTGKNIEFVNLPEAEYAQKLQEIGLPEGMAKAFASLDYSASKNDLHDESGELARLINRPTTSLSQAVKTGLN</sequence>
<dbReference type="Pfam" id="PF13460">
    <property type="entry name" value="NAD_binding_10"/>
    <property type="match status" value="1"/>
</dbReference>
<dbReference type="Gene3D" id="3.40.50.720">
    <property type="entry name" value="NAD(P)-binding Rossmann-like Domain"/>
    <property type="match status" value="1"/>
</dbReference>
<protein>
    <submittedName>
        <fullName evidence="1">NAD(P)-dependent oxidoreductase</fullName>
    </submittedName>
</protein>
<reference evidence="1 2" key="1">
    <citation type="submission" date="2017-08" db="EMBL/GenBank/DDBJ databases">
        <title>The complete genome sequence of Maribacter sp. B1, isolated from deep-sea sediment.</title>
        <authorList>
            <person name="Wu Y.-H."/>
            <person name="Cheng H."/>
            <person name="Xu X.-W."/>
        </authorList>
    </citation>
    <scope>NUCLEOTIDE SEQUENCE [LARGE SCALE GENOMIC DNA]</scope>
    <source>
        <strain evidence="1 2">B1</strain>
    </source>
</reference>
<dbReference type="InterPro" id="IPR016040">
    <property type="entry name" value="NAD(P)-bd_dom"/>
</dbReference>
<evidence type="ECO:0000313" key="1">
    <source>
        <dbReference type="EMBL" id="ASV31471.1"/>
    </source>
</evidence>
<accession>A0A223V7U9</accession>
<dbReference type="InterPro" id="IPR052718">
    <property type="entry name" value="NmrA-type_oxidoreductase"/>
</dbReference>
<organism evidence="1 2">
    <name type="scientific">Maribacter cobaltidurans</name>
    <dbReference type="NCBI Taxonomy" id="1178778"/>
    <lineage>
        <taxon>Bacteria</taxon>
        <taxon>Pseudomonadati</taxon>
        <taxon>Bacteroidota</taxon>
        <taxon>Flavobacteriia</taxon>
        <taxon>Flavobacteriales</taxon>
        <taxon>Flavobacteriaceae</taxon>
        <taxon>Maribacter</taxon>
    </lineage>
</organism>
<dbReference type="PANTHER" id="PTHR47129:SF1">
    <property type="entry name" value="NMRA-LIKE DOMAIN-CONTAINING PROTEIN"/>
    <property type="match status" value="1"/>
</dbReference>
<dbReference type="Proteomes" id="UP000215244">
    <property type="component" value="Chromosome"/>
</dbReference>
<dbReference type="AlphaFoldDB" id="A0A223V7U9"/>
<dbReference type="RefSeq" id="WP_094998080.1">
    <property type="nucleotide sequence ID" value="NZ_BMJL01000019.1"/>
</dbReference>
<dbReference type="InterPro" id="IPR036291">
    <property type="entry name" value="NAD(P)-bd_dom_sf"/>
</dbReference>
<dbReference type="CDD" id="cd05269">
    <property type="entry name" value="TMR_SDR_a"/>
    <property type="match status" value="1"/>
</dbReference>
<name>A0A223V7U9_9FLAO</name>
<dbReference type="Gene3D" id="3.90.25.10">
    <property type="entry name" value="UDP-galactose 4-epimerase, domain 1"/>
    <property type="match status" value="1"/>
</dbReference>
<evidence type="ECO:0000313" key="2">
    <source>
        <dbReference type="Proteomes" id="UP000215244"/>
    </source>
</evidence>
<gene>
    <name evidence="1" type="ORF">CJ263_15295</name>
</gene>